<dbReference type="CDD" id="cd08753">
    <property type="entry name" value="RGS_PDZRhoGEF"/>
    <property type="match status" value="1"/>
</dbReference>
<dbReference type="InterPro" id="IPR001849">
    <property type="entry name" value="PH_domain"/>
</dbReference>
<dbReference type="PROSITE" id="PS50003">
    <property type="entry name" value="PH_DOMAIN"/>
    <property type="match status" value="1"/>
</dbReference>
<dbReference type="Gene3D" id="1.10.167.10">
    <property type="entry name" value="Regulator of G-protein Signalling 4, domain 2"/>
    <property type="match status" value="1"/>
</dbReference>
<dbReference type="FunFam" id="2.30.29.30:FF:000072">
    <property type="entry name" value="Rho guanine nucleotide exchange factor 1"/>
    <property type="match status" value="1"/>
</dbReference>
<gene>
    <name evidence="16" type="primary">Arhgef11</name>
</gene>
<feature type="region of interest" description="Disordered" evidence="12">
    <location>
        <begin position="599"/>
        <end position="703"/>
    </location>
</feature>
<dbReference type="InterPro" id="IPR001478">
    <property type="entry name" value="PDZ"/>
</dbReference>
<dbReference type="SMART" id="SM00228">
    <property type="entry name" value="PDZ"/>
    <property type="match status" value="1"/>
</dbReference>
<comment type="function">
    <text evidence="10">May play a role in the regulation of RhoA GTPase by guanine nucleotide-binding alpha-12 (GNA12) and alpha-13 (GNA13). Acts as guanine nucleotide exchange factor (GEF) for RhoA GTPase and may act as GTPase-activating protein (GAP) for GNA12 and GNA13. Involved in neurotrophin-induced neurite outgrowth.</text>
</comment>
<dbReference type="Pfam" id="PF17838">
    <property type="entry name" value="PH_16"/>
    <property type="match status" value="1"/>
</dbReference>
<dbReference type="InterPro" id="IPR011993">
    <property type="entry name" value="PH-like_dom_sf"/>
</dbReference>
<dbReference type="InterPro" id="IPR035899">
    <property type="entry name" value="DBL_dom_sf"/>
</dbReference>
<feature type="compositionally biased region" description="Basic and acidic residues" evidence="12">
    <location>
        <begin position="554"/>
        <end position="563"/>
    </location>
</feature>
<feature type="domain" description="PH" evidence="13">
    <location>
        <begin position="988"/>
        <end position="1102"/>
    </location>
</feature>
<feature type="region of interest" description="Disordered" evidence="12">
    <location>
        <begin position="1390"/>
        <end position="1425"/>
    </location>
</feature>
<dbReference type="GO" id="GO:0005654">
    <property type="term" value="C:nucleoplasm"/>
    <property type="evidence" value="ECO:0007669"/>
    <property type="project" value="Ensembl"/>
</dbReference>
<organism evidence="16 17">
    <name type="scientific">Jaculus jaculus</name>
    <name type="common">Lesser Egyptian jerboa</name>
    <dbReference type="NCBI Taxonomy" id="51337"/>
    <lineage>
        <taxon>Eukaryota</taxon>
        <taxon>Metazoa</taxon>
        <taxon>Chordata</taxon>
        <taxon>Craniata</taxon>
        <taxon>Vertebrata</taxon>
        <taxon>Euteleostomi</taxon>
        <taxon>Mammalia</taxon>
        <taxon>Eutheria</taxon>
        <taxon>Euarchontoglires</taxon>
        <taxon>Glires</taxon>
        <taxon>Rodentia</taxon>
        <taxon>Myomorpha</taxon>
        <taxon>Dipodoidea</taxon>
        <taxon>Dipodidae</taxon>
        <taxon>Dipodinae</taxon>
        <taxon>Jaculus</taxon>
    </lineage>
</organism>
<dbReference type="GO" id="GO:0005886">
    <property type="term" value="C:plasma membrane"/>
    <property type="evidence" value="ECO:0007669"/>
    <property type="project" value="Ensembl"/>
</dbReference>
<dbReference type="Gene3D" id="1.20.900.10">
    <property type="entry name" value="Dbl homology (DH) domain"/>
    <property type="match status" value="1"/>
</dbReference>
<dbReference type="SMART" id="SM00233">
    <property type="entry name" value="PH"/>
    <property type="match status" value="1"/>
</dbReference>
<dbReference type="GO" id="GO:0001664">
    <property type="term" value="F:G protein-coupled receptor binding"/>
    <property type="evidence" value="ECO:0007669"/>
    <property type="project" value="Ensembl"/>
</dbReference>
<dbReference type="SUPFAM" id="SSF50729">
    <property type="entry name" value="PH domain-like"/>
    <property type="match status" value="1"/>
</dbReference>
<dbReference type="OMA" id="FICGERQ"/>
<dbReference type="SMART" id="SM00325">
    <property type="entry name" value="RhoGEF"/>
    <property type="match status" value="1"/>
</dbReference>
<dbReference type="Gene3D" id="2.30.42.10">
    <property type="match status" value="1"/>
</dbReference>
<dbReference type="GO" id="GO:0005737">
    <property type="term" value="C:cytoplasm"/>
    <property type="evidence" value="ECO:0007669"/>
    <property type="project" value="UniProtKB-SubCell"/>
</dbReference>
<dbReference type="PROSITE" id="PS00741">
    <property type="entry name" value="DH_1"/>
    <property type="match status" value="1"/>
</dbReference>
<keyword evidence="3" id="KW-0343">GTPase activation</keyword>
<dbReference type="GeneTree" id="ENSGT00940000158350"/>
<feature type="compositionally biased region" description="Basic and acidic residues" evidence="12">
    <location>
        <begin position="624"/>
        <end position="660"/>
    </location>
</feature>
<dbReference type="Ensembl" id="ENSJJAT00000017727.1">
    <property type="protein sequence ID" value="ENSJJAP00000011256.1"/>
    <property type="gene ID" value="ENSJJAG00000014574.1"/>
</dbReference>
<evidence type="ECO:0000256" key="10">
    <source>
        <dbReference type="ARBA" id="ARBA00057618"/>
    </source>
</evidence>
<dbReference type="Gene3D" id="2.30.29.30">
    <property type="entry name" value="Pleckstrin-homology domain (PH domain)/Phosphotyrosine-binding domain (PTB)"/>
    <property type="match status" value="1"/>
</dbReference>
<keyword evidence="17" id="KW-1185">Reference proteome</keyword>
<feature type="compositionally biased region" description="Low complexity" evidence="12">
    <location>
        <begin position="1360"/>
        <end position="1377"/>
    </location>
</feature>
<dbReference type="Pfam" id="PF00621">
    <property type="entry name" value="RhoGEF"/>
    <property type="match status" value="1"/>
</dbReference>
<dbReference type="InterPro" id="IPR036034">
    <property type="entry name" value="PDZ_sf"/>
</dbReference>
<dbReference type="InterPro" id="IPR044926">
    <property type="entry name" value="RGS_subdomain_2"/>
</dbReference>
<evidence type="ECO:0000256" key="11">
    <source>
        <dbReference type="ARBA" id="ARBA00074303"/>
    </source>
</evidence>
<dbReference type="InterPro" id="IPR015212">
    <property type="entry name" value="RGS-like_dom"/>
</dbReference>
<evidence type="ECO:0000259" key="13">
    <source>
        <dbReference type="PROSITE" id="PS50003"/>
    </source>
</evidence>
<keyword evidence="4" id="KW-0963">Cytoplasm</keyword>
<name>A0A8C5KR23_JACJA</name>
<dbReference type="GO" id="GO:0045893">
    <property type="term" value="P:positive regulation of DNA-templated transcription"/>
    <property type="evidence" value="ECO:0007669"/>
    <property type="project" value="Ensembl"/>
</dbReference>
<feature type="region of interest" description="Disordered" evidence="12">
    <location>
        <begin position="1312"/>
        <end position="1377"/>
    </location>
</feature>
<feature type="compositionally biased region" description="Polar residues" evidence="12">
    <location>
        <begin position="1256"/>
        <end position="1265"/>
    </location>
</feature>
<evidence type="ECO:0000256" key="7">
    <source>
        <dbReference type="ARBA" id="ARBA00022843"/>
    </source>
</evidence>
<evidence type="ECO:0000259" key="15">
    <source>
        <dbReference type="PROSITE" id="PS50106"/>
    </source>
</evidence>
<protein>
    <recommendedName>
        <fullName evidence="11">Rho guanine nucleotide exchange factor 11</fullName>
    </recommendedName>
</protein>
<evidence type="ECO:0000313" key="17">
    <source>
        <dbReference type="Proteomes" id="UP000694385"/>
    </source>
</evidence>
<sequence>TRIKLPFSSWKKKMLSSLSSLGDSTPDRKSPSHQRQLSDTSETTGLVQRCVIIQKDQHGFGFTVSGDRIVLVQSVRPGGAAMKAGVKEGDRIIKVNGTMVTNSSHLEVVKLIKSGAYVALTLLGSSPSSVDVSGLQQDPSLTGVPRVTATIPPPPPPPPPLPPPQHITGPKPLQDPEVQKHATQILRNMLRQEEKELQRICEVYSRNPASLLEEQIEGARRRVTQLQQKIQQETGGLVVSAVGRLSLDSQEADSGLESGTERFPSISEALVNRSSGLSDLGLESPGTSPVILARLAQHHKRQGSDGAVLPSSDQGVDENPKPLIIGPEEDYDPGHFNNESDIIFQDLEKLKSRPAHLAVFLRYIFSQADPGPVLFYLCAEVYQQTNPRDCRSLGKDIWNIFLERNAPLRVKIPEMLQAEIDLRLRNSEDVRSALCEAQEATMPEIQEQISDYRTKRTLGLGSLYGESDLLDLDGDPLRERHVAEKQLAALGDILSKYEEDRSAPMDFALHTYMSHAGVRLREARPSTTAEKTQSAPDKDKWLPFFPKTKKSSNSKKEKDVLEDKKRNPILKYIGKPKSSSQSIKPGSVRNIIQHFENSHQYEAPEPGTQRLSTGSFPEDLLESDSARSEIRLGRSESLKGREEMKRTRKAENVPRSRSDVDMDAAAEATRLHQSASSSASSLSTRSLENPTPPFTPKMGRRSIESPSLGFCTDAILPHLLEDDLGQLSDLEPEPDVQNWQHTVGKDVVTGLTQREIDRQEVINELLVTEASHLRTLRVLDLVFYQRMKKEKLMPREELARLFPNLPELIEIHNSWFESMRKLREEGPIITDLGDLMLARFDGPAREELQQVAAQFCSYQSAALELIKTKQRKESRFQLFMQEAESHPQCRRLQLRDLIISEMQRLTKYPLLLENIIKHTEGGTPEHEKLCRARDQCREILRFVNEAVKQTENQHRLEGYQKRLDASALERASNPLAAEFKSLDLTTRRMIHEGPLTWRISKDKTLDLQVLLLEDLLVLLQRQDERLLLKCHSKTAVGSSDSKQTFSPVLKLNAVLIRSVATDKRAFFIICTSELGPPQIYELVALTSSDKNIWMELLEEAVRTATRHPGAAPTSIHPSPPGSHEPVCQSPTPSRCSACPPPQSHPKLSVSSGTGPQQRAQAKQLGPQEELEQEDHEAGVELGHLPRPSPSPDRDSRSARMKALAHLALPDPLVMGGLADAALEDVENLRHLIQWSLQPSHTVEAPAASEPEDDLTPTPSVISITSHPWDPGSPGQARTVDDRDNTQLLGPEGGHLENEGVALCSLAHLPPRTRNSGIWESPELDRNPAEEASSTRSYKVVRKGKPHGTEVAGSKVVPALPESGQSEPEPPEVEGGAQATGNCFYVSMPAGPMDSSMEPAGTPTSTSQQDSLPGWQAELRPQQEGRVDRRGPLLALSDVDRIFRTIEQLTLKLNRLKDMELAHKELLRSLGGESSGGTTPVGSVHTEAARWTDHSLTPPAKEALTSDSQNSLEQGFGPEEGSEGPLESSATDTFTSSGS</sequence>
<feature type="compositionally biased region" description="Polar residues" evidence="12">
    <location>
        <begin position="1401"/>
        <end position="1410"/>
    </location>
</feature>
<feature type="region of interest" description="Disordered" evidence="12">
    <location>
        <begin position="1242"/>
        <end position="1295"/>
    </location>
</feature>
<keyword evidence="8" id="KW-0175">Coiled coil</keyword>
<dbReference type="SUPFAM" id="SSF48097">
    <property type="entry name" value="Regulator of G-protein signaling, RGS"/>
    <property type="match status" value="1"/>
</dbReference>
<keyword evidence="6" id="KW-0344">Guanine-nucleotide releasing factor</keyword>
<dbReference type="Pfam" id="PF09128">
    <property type="entry name" value="RGS-like"/>
    <property type="match status" value="1"/>
</dbReference>
<dbReference type="FunFam" id="2.30.42.10:FF:000033">
    <property type="entry name" value="Rho guanine nucleotide exchange factor (GEF) 11"/>
    <property type="match status" value="1"/>
</dbReference>
<feature type="region of interest" description="Disordered" evidence="12">
    <location>
        <begin position="1487"/>
        <end position="1538"/>
    </location>
</feature>
<evidence type="ECO:0000259" key="14">
    <source>
        <dbReference type="PROSITE" id="PS50010"/>
    </source>
</evidence>
<feature type="region of interest" description="Disordered" evidence="12">
    <location>
        <begin position="521"/>
        <end position="563"/>
    </location>
</feature>
<dbReference type="InterPro" id="IPR037889">
    <property type="entry name" value="PDZRhoGEF_RGS"/>
</dbReference>
<feature type="compositionally biased region" description="Low complexity" evidence="12">
    <location>
        <begin position="1514"/>
        <end position="1528"/>
    </location>
</feature>
<dbReference type="InterPro" id="IPR016137">
    <property type="entry name" value="RGS"/>
</dbReference>
<evidence type="ECO:0000256" key="4">
    <source>
        <dbReference type="ARBA" id="ARBA00022490"/>
    </source>
</evidence>
<feature type="compositionally biased region" description="Polar residues" evidence="12">
    <location>
        <begin position="525"/>
        <end position="535"/>
    </location>
</feature>
<dbReference type="PROSITE" id="PS50106">
    <property type="entry name" value="PDZ"/>
    <property type="match status" value="1"/>
</dbReference>
<evidence type="ECO:0000313" key="16">
    <source>
        <dbReference type="Ensembl" id="ENSJJAP00000011256.1"/>
    </source>
</evidence>
<accession>A0A8C5KR23</accession>
<evidence type="ECO:0000256" key="1">
    <source>
        <dbReference type="ARBA" id="ARBA00004370"/>
    </source>
</evidence>
<dbReference type="FunFam" id="1.10.167.10:FF:000010">
    <property type="entry name" value="Rho guanine nucleotide exchange factor (GEF) 11"/>
    <property type="match status" value="1"/>
</dbReference>
<dbReference type="CDD" id="cd13391">
    <property type="entry name" value="PH_PRG"/>
    <property type="match status" value="1"/>
</dbReference>
<evidence type="ECO:0000256" key="12">
    <source>
        <dbReference type="SAM" id="MobiDB-lite"/>
    </source>
</evidence>
<feature type="domain" description="DH" evidence="14">
    <location>
        <begin position="757"/>
        <end position="946"/>
    </location>
</feature>
<feature type="compositionally biased region" description="Polar residues" evidence="12">
    <location>
        <begin position="1529"/>
        <end position="1538"/>
    </location>
</feature>
<dbReference type="PANTHER" id="PTHR45872">
    <property type="entry name" value="RHO GUANINE NUCLEOTIDE EXCHANGE FACTOR 2, ISOFORM D"/>
    <property type="match status" value="1"/>
</dbReference>
<dbReference type="SUPFAM" id="SSF48065">
    <property type="entry name" value="DBL homology domain (DH-domain)"/>
    <property type="match status" value="1"/>
</dbReference>
<dbReference type="GO" id="GO:0005085">
    <property type="term" value="F:guanyl-nucleotide exchange factor activity"/>
    <property type="evidence" value="ECO:0007669"/>
    <property type="project" value="UniProtKB-KW"/>
</dbReference>
<evidence type="ECO:0000256" key="9">
    <source>
        <dbReference type="ARBA" id="ARBA00023136"/>
    </source>
</evidence>
<dbReference type="SUPFAM" id="SSF50156">
    <property type="entry name" value="PDZ domain-like"/>
    <property type="match status" value="1"/>
</dbReference>
<keyword evidence="9" id="KW-0472">Membrane</keyword>
<evidence type="ECO:0000256" key="2">
    <source>
        <dbReference type="ARBA" id="ARBA00004496"/>
    </source>
</evidence>
<feature type="compositionally biased region" description="Low complexity" evidence="12">
    <location>
        <begin position="674"/>
        <end position="687"/>
    </location>
</feature>
<dbReference type="PANTHER" id="PTHR45872:SF1">
    <property type="entry name" value="RHO GUANINE NUCLEOTIDE EXCHANGE FACTOR 11"/>
    <property type="match status" value="1"/>
</dbReference>
<dbReference type="Proteomes" id="UP000694385">
    <property type="component" value="Unassembled WGS sequence"/>
</dbReference>
<dbReference type="SMART" id="SM00315">
    <property type="entry name" value="RGS"/>
    <property type="match status" value="1"/>
</dbReference>
<dbReference type="InterPro" id="IPR041020">
    <property type="entry name" value="PH_16"/>
</dbReference>
<feature type="compositionally biased region" description="Pro residues" evidence="12">
    <location>
        <begin position="151"/>
        <end position="165"/>
    </location>
</feature>
<proteinExistence type="predicted"/>
<comment type="subcellular location">
    <subcellularLocation>
        <location evidence="2">Cytoplasm</location>
    </subcellularLocation>
    <subcellularLocation>
        <location evidence="1">Membrane</location>
    </subcellularLocation>
</comment>
<dbReference type="InterPro" id="IPR001331">
    <property type="entry name" value="GDS_CDC24_CS"/>
</dbReference>
<evidence type="ECO:0000256" key="3">
    <source>
        <dbReference type="ARBA" id="ARBA00022468"/>
    </source>
</evidence>
<feature type="domain" description="PDZ" evidence="15">
    <location>
        <begin position="50"/>
        <end position="114"/>
    </location>
</feature>
<feature type="region of interest" description="Disordered" evidence="12">
    <location>
        <begin position="1104"/>
        <end position="1198"/>
    </location>
</feature>
<dbReference type="PROSITE" id="PS50010">
    <property type="entry name" value="DH_2"/>
    <property type="match status" value="1"/>
</dbReference>
<dbReference type="FunFam" id="1.20.900.10:FF:000006">
    <property type="entry name" value="Rho guanine nucleotide exchange factor (GEF) 11"/>
    <property type="match status" value="1"/>
</dbReference>
<reference evidence="16" key="1">
    <citation type="submission" date="2025-08" db="UniProtKB">
        <authorList>
            <consortium name="Ensembl"/>
        </authorList>
    </citation>
    <scope>IDENTIFICATION</scope>
</reference>
<evidence type="ECO:0000256" key="8">
    <source>
        <dbReference type="ARBA" id="ARBA00023054"/>
    </source>
</evidence>
<evidence type="ECO:0000256" key="6">
    <source>
        <dbReference type="ARBA" id="ARBA00022658"/>
    </source>
</evidence>
<feature type="compositionally biased region" description="Polar residues" evidence="12">
    <location>
        <begin position="131"/>
        <end position="140"/>
    </location>
</feature>
<reference evidence="16" key="2">
    <citation type="submission" date="2025-09" db="UniProtKB">
        <authorList>
            <consortium name="Ensembl"/>
        </authorList>
    </citation>
    <scope>IDENTIFICATION</scope>
</reference>
<dbReference type="InterPro" id="IPR036305">
    <property type="entry name" value="RGS_sf"/>
</dbReference>
<keyword evidence="5" id="KW-0597">Phosphoprotein</keyword>
<feature type="compositionally biased region" description="Polar residues" evidence="12">
    <location>
        <begin position="1148"/>
        <end position="1160"/>
    </location>
</feature>
<feature type="region of interest" description="Disordered" evidence="12">
    <location>
        <begin position="18"/>
        <end position="41"/>
    </location>
</feature>
<dbReference type="InterPro" id="IPR000219">
    <property type="entry name" value="DH_dom"/>
</dbReference>
<dbReference type="GO" id="GO:0007186">
    <property type="term" value="P:G protein-coupled receptor signaling pathway"/>
    <property type="evidence" value="ECO:0007669"/>
    <property type="project" value="Ensembl"/>
</dbReference>
<dbReference type="InterPro" id="IPR037803">
    <property type="entry name" value="PRG_PH"/>
</dbReference>
<dbReference type="Pfam" id="PF00595">
    <property type="entry name" value="PDZ"/>
    <property type="match status" value="1"/>
</dbReference>
<evidence type="ECO:0000256" key="5">
    <source>
        <dbReference type="ARBA" id="ARBA00022553"/>
    </source>
</evidence>
<keyword evidence="7" id="KW-0832">Ubl conjugation</keyword>
<feature type="region of interest" description="Disordered" evidence="12">
    <location>
        <begin position="131"/>
        <end position="170"/>
    </location>
</feature>
<dbReference type="CDD" id="cd00160">
    <property type="entry name" value="RhoGEF"/>
    <property type="match status" value="1"/>
</dbReference>
<dbReference type="GO" id="GO:0007266">
    <property type="term" value="P:Rho protein signal transduction"/>
    <property type="evidence" value="ECO:0007669"/>
    <property type="project" value="Ensembl"/>
</dbReference>
<dbReference type="GO" id="GO:0005096">
    <property type="term" value="F:GTPase activator activity"/>
    <property type="evidence" value="ECO:0007669"/>
    <property type="project" value="UniProtKB-KW"/>
</dbReference>
<dbReference type="CDD" id="cd23069">
    <property type="entry name" value="PDZ_ARHGEF11-12-like"/>
    <property type="match status" value="1"/>
</dbReference>